<evidence type="ECO:0000313" key="28">
    <source>
        <dbReference type="Proteomes" id="UP000034820"/>
    </source>
</evidence>
<dbReference type="CDD" id="cd00685">
    <property type="entry name" value="Trans_IPPS_HT"/>
    <property type="match status" value="1"/>
</dbReference>
<dbReference type="InterPro" id="IPR008949">
    <property type="entry name" value="Isoprenoid_synthase_dom_sf"/>
</dbReference>
<dbReference type="Proteomes" id="UP000034667">
    <property type="component" value="Unassembled WGS sequence"/>
</dbReference>
<dbReference type="EMBL" id="JJPG01000004">
    <property type="protein sequence ID" value="KKG56655.1"/>
    <property type="molecule type" value="Genomic_DNA"/>
</dbReference>
<evidence type="ECO:0000313" key="24">
    <source>
        <dbReference type="Proteomes" id="UP000034195"/>
    </source>
</evidence>
<comment type="similarity">
    <text evidence="2 6">Belongs to the FPP/GGPP synthase family.</text>
</comment>
<dbReference type="GO" id="GO:0008299">
    <property type="term" value="P:isoprenoid biosynthetic process"/>
    <property type="evidence" value="ECO:0007669"/>
    <property type="project" value="InterPro"/>
</dbReference>
<keyword evidence="3 6" id="KW-0808">Transferase</keyword>
<evidence type="ECO:0000256" key="6">
    <source>
        <dbReference type="RuleBase" id="RU004466"/>
    </source>
</evidence>
<dbReference type="InterPro" id="IPR000092">
    <property type="entry name" value="Polyprenyl_synt"/>
</dbReference>
<evidence type="ECO:0000313" key="23">
    <source>
        <dbReference type="Proteomes" id="UP000034151"/>
    </source>
</evidence>
<evidence type="ECO:0000313" key="14">
    <source>
        <dbReference type="EMBL" id="KKG68460.1"/>
    </source>
</evidence>
<dbReference type="PANTHER" id="PTHR12001">
    <property type="entry name" value="GERANYLGERANYL PYROPHOSPHATE SYNTHASE"/>
    <property type="match status" value="1"/>
</dbReference>
<dbReference type="SFLD" id="SFLDS00005">
    <property type="entry name" value="Isoprenoid_Synthase_Type_I"/>
    <property type="match status" value="1"/>
</dbReference>
<dbReference type="PANTHER" id="PTHR12001:SF85">
    <property type="entry name" value="SHORT CHAIN ISOPRENYL DIPHOSPHATE SYNTHASE"/>
    <property type="match status" value="1"/>
</dbReference>
<evidence type="ECO:0000313" key="25">
    <source>
        <dbReference type="Proteomes" id="UP000034243"/>
    </source>
</evidence>
<evidence type="ECO:0000313" key="9">
    <source>
        <dbReference type="EMBL" id="KKG42212.1"/>
    </source>
</evidence>
<dbReference type="EMBL" id="JJPQ01000047">
    <property type="protein sequence ID" value="KKG84022.1"/>
    <property type="molecule type" value="Genomic_DNA"/>
</dbReference>
<evidence type="ECO:0000313" key="8">
    <source>
        <dbReference type="EMBL" id="KKG28266.1"/>
    </source>
</evidence>
<dbReference type="SUPFAM" id="SSF48576">
    <property type="entry name" value="Terpenoid synthases"/>
    <property type="match status" value="1"/>
</dbReference>
<dbReference type="InterPro" id="IPR053662">
    <property type="entry name" value="GFPP_synthase-like"/>
</dbReference>
<evidence type="ECO:0000313" key="12">
    <source>
        <dbReference type="EMBL" id="KKG54345.1"/>
    </source>
</evidence>
<dbReference type="PATRIC" id="fig|2209.39.peg.2428"/>
<comment type="cofactor">
    <cofactor evidence="1">
        <name>Mg(2+)</name>
        <dbReference type="ChEBI" id="CHEBI:18420"/>
    </cofactor>
</comment>
<keyword evidence="4" id="KW-0479">Metal-binding</keyword>
<evidence type="ECO:0000313" key="21">
    <source>
        <dbReference type="Proteomes" id="UP000034047"/>
    </source>
</evidence>
<dbReference type="AlphaFoldDB" id="A0A0F8FG05"/>
<dbReference type="EMBL" id="JJPD01000080">
    <property type="protein sequence ID" value="KKG42212.1"/>
    <property type="molecule type" value="Genomic_DNA"/>
</dbReference>
<dbReference type="SFLD" id="SFLDG01017">
    <property type="entry name" value="Polyprenyl_Transferase_Like"/>
    <property type="match status" value="1"/>
</dbReference>
<dbReference type="GO" id="GO:0004659">
    <property type="term" value="F:prenyltransferase activity"/>
    <property type="evidence" value="ECO:0007669"/>
    <property type="project" value="InterPro"/>
</dbReference>
<organism evidence="7 21">
    <name type="scientific">Methanosarcina mazei</name>
    <name type="common">Methanosarcina frisia</name>
    <dbReference type="NCBI Taxonomy" id="2209"/>
    <lineage>
        <taxon>Archaea</taxon>
        <taxon>Methanobacteriati</taxon>
        <taxon>Methanobacteriota</taxon>
        <taxon>Stenosarchaea group</taxon>
        <taxon>Methanomicrobia</taxon>
        <taxon>Methanosarcinales</taxon>
        <taxon>Methanosarcinaceae</taxon>
        <taxon>Methanosarcina</taxon>
    </lineage>
</organism>
<dbReference type="Proteomes" id="UP000034195">
    <property type="component" value="Unassembled WGS sequence"/>
</dbReference>
<evidence type="ECO:0000313" key="15">
    <source>
        <dbReference type="EMBL" id="KKG84022.1"/>
    </source>
</evidence>
<dbReference type="OrthoDB" id="106922at2157"/>
<dbReference type="Proteomes" id="UP000034921">
    <property type="component" value="Unassembled WGS sequence"/>
</dbReference>
<dbReference type="Pfam" id="PF00348">
    <property type="entry name" value="polyprenyl_synt"/>
    <property type="match status" value="1"/>
</dbReference>
<evidence type="ECO:0000313" key="30">
    <source>
        <dbReference type="Proteomes" id="UP000034944"/>
    </source>
</evidence>
<evidence type="ECO:0000256" key="1">
    <source>
        <dbReference type="ARBA" id="ARBA00001946"/>
    </source>
</evidence>
<dbReference type="EMBL" id="JJPY01000067">
    <property type="protein sequence ID" value="KKH08608.1"/>
    <property type="molecule type" value="Genomic_DNA"/>
</dbReference>
<dbReference type="Proteomes" id="UP000033878">
    <property type="component" value="Unassembled WGS sequence"/>
</dbReference>
<evidence type="ECO:0000256" key="5">
    <source>
        <dbReference type="ARBA" id="ARBA00022842"/>
    </source>
</evidence>
<dbReference type="Proteomes" id="UP000034151">
    <property type="component" value="Unassembled WGS sequence"/>
</dbReference>
<evidence type="ECO:0000256" key="2">
    <source>
        <dbReference type="ARBA" id="ARBA00006706"/>
    </source>
</evidence>
<dbReference type="Proteomes" id="UP000034944">
    <property type="component" value="Unassembled WGS sequence"/>
</dbReference>
<sequence length="295" mass="32819">MPVKVHGVILMNIEEWEEYRYVEAGIKESITLIEDPGLKKMVEHVCHSGGKRIRPIILLLVSEICSGSYSRSLNAALAVEMMHSASLIHDDLLDQGLVRRNLPSAPEKFGPSRALLCGDYLIAKSIAFISPYGEKVIQDFGKAGMDMAEGEVLDLKLEDESFGENDYFKCIYKKTASLFAISASIGAYTGGAEEELAERFSHFGNALGTAYQIVDDILEFLEVVEGKESKFTSETLPHIYMKSTSKEEALTKSIDCVKLHVAAAKETLETFRECPARDKLFQITDYITVDMLENL</sequence>
<gene>
    <name evidence="7" type="ORF">DU34_10490</name>
    <name evidence="9" type="ORF">DU35_10740</name>
    <name evidence="12" type="ORF">DU36_10775</name>
    <name evidence="13" type="ORF">DU38_15780</name>
    <name evidence="11" type="ORF">DU39_10990</name>
    <name evidence="10" type="ORF">DU41_11240</name>
    <name evidence="14" type="ORF">DU46_17030</name>
    <name evidence="8" type="ORF">DU49_11210</name>
    <name evidence="16" type="ORF">DU51_11840</name>
    <name evidence="18" type="ORF">DU60_10935</name>
    <name evidence="15" type="ORF">DU61_14500</name>
    <name evidence="17" type="ORF">DU62_09055</name>
</gene>
<protein>
    <submittedName>
        <fullName evidence="7">Polyprenyl synthetase</fullName>
    </submittedName>
</protein>
<dbReference type="EMBL" id="JJPH01000039">
    <property type="protein sequence ID" value="KKG54345.1"/>
    <property type="molecule type" value="Genomic_DNA"/>
</dbReference>
<evidence type="ECO:0000313" key="27">
    <source>
        <dbReference type="Proteomes" id="UP000034667"/>
    </source>
</evidence>
<dbReference type="GeneID" id="24880409"/>
<evidence type="ECO:0000256" key="3">
    <source>
        <dbReference type="ARBA" id="ARBA00022679"/>
    </source>
</evidence>
<dbReference type="NCBIfam" id="NF040627">
    <property type="entry name" value="GFPS_Meth"/>
    <property type="match status" value="1"/>
</dbReference>
<dbReference type="EMBL" id="JJOU01000020">
    <property type="protein sequence ID" value="KKG18965.1"/>
    <property type="molecule type" value="Genomic_DNA"/>
</dbReference>
<dbReference type="Proteomes" id="UP000033889">
    <property type="component" value="Unassembled WGS sequence"/>
</dbReference>
<evidence type="ECO:0000313" key="22">
    <source>
        <dbReference type="Proteomes" id="UP000034074"/>
    </source>
</evidence>
<evidence type="ECO:0000256" key="4">
    <source>
        <dbReference type="ARBA" id="ARBA00022723"/>
    </source>
</evidence>
<evidence type="ECO:0000313" key="7">
    <source>
        <dbReference type="EMBL" id="KKG18965.1"/>
    </source>
</evidence>
<dbReference type="Proteomes" id="UP000034074">
    <property type="component" value="Unassembled WGS sequence"/>
</dbReference>
<dbReference type="Gene3D" id="1.10.600.10">
    <property type="entry name" value="Farnesyl Diphosphate Synthase"/>
    <property type="match status" value="1"/>
</dbReference>
<evidence type="ECO:0000313" key="16">
    <source>
        <dbReference type="EMBL" id="KKH08608.1"/>
    </source>
</evidence>
<dbReference type="EMBL" id="JJPF01000044">
    <property type="protein sequence ID" value="KKG44458.1"/>
    <property type="molecule type" value="Genomic_DNA"/>
</dbReference>
<dbReference type="Proteomes" id="UP000034243">
    <property type="component" value="Unassembled WGS sequence"/>
</dbReference>
<evidence type="ECO:0000313" key="17">
    <source>
        <dbReference type="EMBL" id="KKH14996.1"/>
    </source>
</evidence>
<dbReference type="Proteomes" id="UP000034047">
    <property type="component" value="Unassembled WGS sequence"/>
</dbReference>
<dbReference type="RefSeq" id="WP_048036283.1">
    <property type="nucleotide sequence ID" value="NZ_JJOU01000020.1"/>
</dbReference>
<comment type="caution">
    <text evidence="7">The sequence shown here is derived from an EMBL/GenBank/DDBJ whole genome shotgun (WGS) entry which is preliminary data.</text>
</comment>
<evidence type="ECO:0000313" key="18">
    <source>
        <dbReference type="EMBL" id="KKH28920.1"/>
    </source>
</evidence>
<dbReference type="EMBL" id="JJPZ01000007">
    <property type="protein sequence ID" value="KKH14996.1"/>
    <property type="molecule type" value="Genomic_DNA"/>
</dbReference>
<dbReference type="EMBL" id="JJPN01000156">
    <property type="protein sequence ID" value="KKG68460.1"/>
    <property type="molecule type" value="Genomic_DNA"/>
</dbReference>
<evidence type="ECO:0000313" key="11">
    <source>
        <dbReference type="EMBL" id="KKG44458.1"/>
    </source>
</evidence>
<dbReference type="Proteomes" id="UP000034820">
    <property type="component" value="Unassembled WGS sequence"/>
</dbReference>
<keyword evidence="5" id="KW-0460">Magnesium</keyword>
<evidence type="ECO:0000313" key="20">
    <source>
        <dbReference type="Proteomes" id="UP000033889"/>
    </source>
</evidence>
<dbReference type="EMBL" id="JJPB01000133">
    <property type="protein sequence ID" value="KKG28266.1"/>
    <property type="molecule type" value="Genomic_DNA"/>
</dbReference>
<dbReference type="GO" id="GO:0046872">
    <property type="term" value="F:metal ion binding"/>
    <property type="evidence" value="ECO:0007669"/>
    <property type="project" value="UniProtKB-KW"/>
</dbReference>
<reference evidence="19 20" key="1">
    <citation type="journal article" date="2015" name="ISME J.">
        <title>Genomic and phenotypic differentiation among Methanosarcina mazei populations from Columbia River sediment.</title>
        <authorList>
            <person name="Youngblut N.D."/>
            <person name="Wirth J.S."/>
            <person name="Henriksen J.R."/>
            <person name="Smith M."/>
            <person name="Simon H."/>
            <person name="Metcalf W.W."/>
            <person name="Whitaker R.J."/>
        </authorList>
    </citation>
    <scope>NUCLEOTIDE SEQUENCE [LARGE SCALE GENOMIC DNA]</scope>
    <source>
        <strain evidence="18 29">1.F.M.0.5</strain>
        <strain evidence="7 21">2.F.T.2.6</strain>
        <strain evidence="8 19">3.F.A.1A.3</strain>
        <strain evidence="9 26">3.F.A.2.12</strain>
        <strain evidence="10 27">3.F.A.2.3</strain>
        <strain evidence="11 23">3.F.A.2.5</strain>
        <strain evidence="13 24">3.F.A.2.6</strain>
        <strain evidence="12 25">3.F.A.2.7</strain>
        <strain evidence="14 22">3.H.A.1A.2</strain>
        <strain evidence="15 20">3.H.A.2.5</strain>
        <strain evidence="16 28">3.H.T.1A.1</strain>
        <strain evidence="17 30">3.H.T.1A.2</strain>
    </source>
</reference>
<dbReference type="EMBL" id="JJQE01000081">
    <property type="protein sequence ID" value="KKH28920.1"/>
    <property type="molecule type" value="Genomic_DNA"/>
</dbReference>
<evidence type="ECO:0000313" key="26">
    <source>
        <dbReference type="Proteomes" id="UP000034577"/>
    </source>
</evidence>
<dbReference type="Proteomes" id="UP000034577">
    <property type="component" value="Unassembled WGS sequence"/>
</dbReference>
<proteinExistence type="inferred from homology"/>
<evidence type="ECO:0000313" key="13">
    <source>
        <dbReference type="EMBL" id="KKG56655.1"/>
    </source>
</evidence>
<accession>A0A0F8FG05</accession>
<evidence type="ECO:0000313" key="10">
    <source>
        <dbReference type="EMBL" id="KKG43575.1"/>
    </source>
</evidence>
<evidence type="ECO:0000313" key="19">
    <source>
        <dbReference type="Proteomes" id="UP000033878"/>
    </source>
</evidence>
<dbReference type="EMBL" id="JJPE01000094">
    <property type="protein sequence ID" value="KKG43575.1"/>
    <property type="molecule type" value="Genomic_DNA"/>
</dbReference>
<name>A0A0F8FG05_METMZ</name>
<evidence type="ECO:0000313" key="29">
    <source>
        <dbReference type="Proteomes" id="UP000034921"/>
    </source>
</evidence>